<gene>
    <name evidence="1" type="ORF">BLL36_28400</name>
</gene>
<organism evidence="1 2">
    <name type="scientific">Pseudomonas cedrina subsp. cedrina</name>
    <dbReference type="NCBI Taxonomy" id="76762"/>
    <lineage>
        <taxon>Bacteria</taxon>
        <taxon>Pseudomonadati</taxon>
        <taxon>Pseudomonadota</taxon>
        <taxon>Gammaproteobacteria</taxon>
        <taxon>Pseudomonadales</taxon>
        <taxon>Pseudomonadaceae</taxon>
        <taxon>Pseudomonas</taxon>
    </lineage>
</organism>
<dbReference type="Proteomes" id="UP000189295">
    <property type="component" value="Unassembled WGS sequence"/>
</dbReference>
<evidence type="ECO:0000313" key="2">
    <source>
        <dbReference type="Proteomes" id="UP000189295"/>
    </source>
</evidence>
<protein>
    <submittedName>
        <fullName evidence="1">Transcriptional regulator</fullName>
    </submittedName>
</protein>
<dbReference type="InterPro" id="IPR009057">
    <property type="entry name" value="Homeodomain-like_sf"/>
</dbReference>
<reference evidence="1 2" key="1">
    <citation type="submission" date="2016-10" db="EMBL/GenBank/DDBJ databases">
        <title>Pseudomonas lactis sp. nov. and Pseudomonas paralactis sp. nov., isolated from bovine raw milk.</title>
        <authorList>
            <person name="Von Neubeck M."/>
            <person name="Huptas C."/>
            <person name="Glueck C."/>
            <person name="Krewinkel M."/>
            <person name="Stoeckel M."/>
            <person name="Stressler T."/>
            <person name="Fischer L."/>
            <person name="Hinrichs J."/>
            <person name="Scherer S."/>
            <person name="Wenning M."/>
        </authorList>
    </citation>
    <scope>NUCLEOTIDE SEQUENCE [LARGE SCALE GENOMIC DNA]</scope>
    <source>
        <strain evidence="1 2">DSM 17516</strain>
    </source>
</reference>
<sequence length="189" mass="20870">MTSALDDKLAGALALAVAQKPRANLQQIARSAGISKATLYRIAPTREGVVEMLLERCTRHMQDALTGADLESPPFHSALERLTEGVMKERAFYLFWNAALWMDLNDARNDEVLGYGASFYSDALEKFFLNGQKAGVFRIDMPAKWLAKAYDFLLYAAVESAQRGEIASVGMSAMVDKMFLDGATSEFAR</sequence>
<dbReference type="OrthoDB" id="8654052at2"/>
<dbReference type="Gene3D" id="1.10.357.10">
    <property type="entry name" value="Tetracycline Repressor, domain 2"/>
    <property type="match status" value="1"/>
</dbReference>
<accession>A0A1V2JYQ0</accession>
<dbReference type="SUPFAM" id="SSF46689">
    <property type="entry name" value="Homeodomain-like"/>
    <property type="match status" value="1"/>
</dbReference>
<dbReference type="AlphaFoldDB" id="A0A1V2JYQ0"/>
<dbReference type="EMBL" id="MNPW01000023">
    <property type="protein sequence ID" value="ONH49741.1"/>
    <property type="molecule type" value="Genomic_DNA"/>
</dbReference>
<name>A0A1V2JYQ0_PSECE</name>
<comment type="caution">
    <text evidence="1">The sequence shown here is derived from an EMBL/GenBank/DDBJ whole genome shotgun (WGS) entry which is preliminary data.</text>
</comment>
<evidence type="ECO:0000313" key="1">
    <source>
        <dbReference type="EMBL" id="ONH49741.1"/>
    </source>
</evidence>
<dbReference type="RefSeq" id="WP_076955034.1">
    <property type="nucleotide sequence ID" value="NZ_MNPW01000023.1"/>
</dbReference>
<proteinExistence type="predicted"/>